<evidence type="ECO:0000256" key="10">
    <source>
        <dbReference type="HAMAP-Rule" id="MF_00033"/>
    </source>
</evidence>
<evidence type="ECO:0000259" key="12">
    <source>
        <dbReference type="Pfam" id="PF04101"/>
    </source>
</evidence>
<comment type="caution">
    <text evidence="13">The sequence shown here is derived from an EMBL/GenBank/DDBJ whole genome shotgun (WGS) entry which is preliminary data.</text>
</comment>
<dbReference type="UniPathway" id="UPA00219"/>
<feature type="binding site" evidence="10">
    <location>
        <position position="251"/>
    </location>
    <ligand>
        <name>UDP-N-acetyl-alpha-D-glucosamine</name>
        <dbReference type="ChEBI" id="CHEBI:57705"/>
    </ligand>
</feature>
<dbReference type="NCBIfam" id="TIGR01133">
    <property type="entry name" value="murG"/>
    <property type="match status" value="1"/>
</dbReference>
<evidence type="ECO:0000259" key="11">
    <source>
        <dbReference type="Pfam" id="PF03033"/>
    </source>
</evidence>
<evidence type="ECO:0000256" key="9">
    <source>
        <dbReference type="ARBA" id="ARBA00023316"/>
    </source>
</evidence>
<evidence type="ECO:0000256" key="7">
    <source>
        <dbReference type="ARBA" id="ARBA00023136"/>
    </source>
</evidence>
<keyword evidence="1 10" id="KW-1003">Cell membrane</keyword>
<evidence type="ECO:0000313" key="13">
    <source>
        <dbReference type="EMBL" id="TNK91237.1"/>
    </source>
</evidence>
<keyword evidence="5 10" id="KW-0133">Cell shape</keyword>
<evidence type="ECO:0000256" key="1">
    <source>
        <dbReference type="ARBA" id="ARBA00022475"/>
    </source>
</evidence>
<keyword evidence="9 10" id="KW-0961">Cell wall biogenesis/degradation</keyword>
<dbReference type="GO" id="GO:0050511">
    <property type="term" value="F:undecaprenyldiphospho-muramoylpentapeptide beta-N-acetylglucosaminyltransferase activity"/>
    <property type="evidence" value="ECO:0007669"/>
    <property type="project" value="UniProtKB-UniRule"/>
</dbReference>
<feature type="binding site" evidence="10">
    <location>
        <position position="296"/>
    </location>
    <ligand>
        <name>UDP-N-acetyl-alpha-D-glucosamine</name>
        <dbReference type="ChEBI" id="CHEBI:57705"/>
    </ligand>
</feature>
<evidence type="ECO:0000313" key="14">
    <source>
        <dbReference type="Proteomes" id="UP000313312"/>
    </source>
</evidence>
<dbReference type="GO" id="GO:0051301">
    <property type="term" value="P:cell division"/>
    <property type="evidence" value="ECO:0007669"/>
    <property type="project" value="UniProtKB-KW"/>
</dbReference>
<gene>
    <name evidence="10 13" type="primary">murG</name>
    <name evidence="13" type="ORF">DID87_00715</name>
</gene>
<feature type="binding site" evidence="10">
    <location>
        <position position="196"/>
    </location>
    <ligand>
        <name>UDP-N-acetyl-alpha-D-glucosamine</name>
        <dbReference type="ChEBI" id="CHEBI:57705"/>
    </ligand>
</feature>
<dbReference type="InterPro" id="IPR006009">
    <property type="entry name" value="GlcNAc_MurG"/>
</dbReference>
<comment type="caution">
    <text evidence="10">Lacks conserved residue(s) required for the propagation of feature annotation.</text>
</comment>
<evidence type="ECO:0000256" key="6">
    <source>
        <dbReference type="ARBA" id="ARBA00022984"/>
    </source>
</evidence>
<comment type="catalytic activity">
    <reaction evidence="10">
        <text>Mur2Ac(oyl-L-Ala-gamma-D-Glu-L-Lys-D-Ala-D-Ala)-di-trans,octa-cis-undecaprenyl diphosphate + UDP-N-acetyl-alpha-D-glucosamine = beta-D-GlcNAc-(1-&gt;4)-Mur2Ac(oyl-L-Ala-gamma-D-Glu-L-Lys-D-Ala-D-Ala)-di-trans,octa-cis-undecaprenyl diphosphate + UDP + H(+)</text>
        <dbReference type="Rhea" id="RHEA:23192"/>
        <dbReference type="ChEBI" id="CHEBI:15378"/>
        <dbReference type="ChEBI" id="CHEBI:57705"/>
        <dbReference type="ChEBI" id="CHEBI:58223"/>
        <dbReference type="ChEBI" id="CHEBI:60032"/>
        <dbReference type="ChEBI" id="CHEBI:60033"/>
        <dbReference type="EC" id="2.4.1.227"/>
    </reaction>
</comment>
<dbReference type="GO" id="GO:0005886">
    <property type="term" value="C:plasma membrane"/>
    <property type="evidence" value="ECO:0007669"/>
    <property type="project" value="UniProtKB-SubCell"/>
</dbReference>
<evidence type="ECO:0000256" key="4">
    <source>
        <dbReference type="ARBA" id="ARBA00022679"/>
    </source>
</evidence>
<evidence type="ECO:0000256" key="8">
    <source>
        <dbReference type="ARBA" id="ARBA00023306"/>
    </source>
</evidence>
<comment type="function">
    <text evidence="10">Cell wall formation. Catalyzes the transfer of a GlcNAc subunit on undecaprenyl-pyrophosphoryl-MurNAc-pentapeptide (lipid intermediate I) to form undecaprenyl-pyrophosphoryl-MurNAc-(pentapeptide)GlcNAc (lipid intermediate II).</text>
</comment>
<dbReference type="CDD" id="cd03785">
    <property type="entry name" value="GT28_MurG"/>
    <property type="match status" value="1"/>
</dbReference>
<dbReference type="EMBL" id="QFCR01000001">
    <property type="protein sequence ID" value="TNK91237.1"/>
    <property type="molecule type" value="Genomic_DNA"/>
</dbReference>
<dbReference type="PANTHER" id="PTHR21015">
    <property type="entry name" value="UDP-N-ACETYLGLUCOSAMINE--N-ACETYLMURAMYL-(PENTAPEPTIDE) PYROPHOSPHORYL-UNDECAPRENOL N-ACETYLGLUCOSAMINE TRANSFERASE 1"/>
    <property type="match status" value="1"/>
</dbReference>
<comment type="pathway">
    <text evidence="10">Cell wall biogenesis; peptidoglycan biosynthesis.</text>
</comment>
<keyword evidence="4 10" id="KW-0808">Transferase</keyword>
<dbReference type="GO" id="GO:0071555">
    <property type="term" value="P:cell wall organization"/>
    <property type="evidence" value="ECO:0007669"/>
    <property type="project" value="UniProtKB-KW"/>
</dbReference>
<dbReference type="HAMAP" id="MF_00033">
    <property type="entry name" value="MurG"/>
    <property type="match status" value="1"/>
</dbReference>
<reference evidence="13 14" key="1">
    <citation type="submission" date="2018-05" db="EMBL/GenBank/DDBJ databases">
        <title>Lactobacillus sanfranciscensis Ah4 draft denome sequence.</title>
        <authorList>
            <person name="Zhang G."/>
        </authorList>
    </citation>
    <scope>NUCLEOTIDE SEQUENCE [LARGE SCALE GENOMIC DNA]</scope>
    <source>
        <strain evidence="13 14">Ah4</strain>
    </source>
</reference>
<dbReference type="SUPFAM" id="SSF53756">
    <property type="entry name" value="UDP-Glycosyltransferase/glycogen phosphorylase"/>
    <property type="match status" value="1"/>
</dbReference>
<sequence length="368" mass="39984">MKMIVSGGGTGGHIYPALSLVEALQAQDKNADVLYVGSERGLEKNIVPEKGLKFKPLKIQGFKRKLLTMYNFKTIYLFLESVHKAKKIIKDFKPDVVVGTGGYVSGAVLYAAAKMGIPTVIHEQNSVVGWTNKFLSRYVDKIGIAFDEAKAQFPEEKVVFTGNPRAQQVAKIKSNFSWSEIGLQDNVPTVLIFGGSQGALKINSATEQAIPAFDDKNYQVVFVTGKNRFDGVKTALKDVKVNENIKILPYISNMPAVLPKVALIVGRAGATSLAEITALGIPSILIPSPYVTADHQTKNAMSLVKNSAAIIETETDLNGDSLVSKVDLLMNDDKRRKEMADNAKEMGVTDAADQLLQVCKSAIASHRK</sequence>
<proteinExistence type="inferred from homology"/>
<dbReference type="EC" id="2.4.1.227" evidence="10"/>
<dbReference type="Gene3D" id="3.40.50.2000">
    <property type="entry name" value="Glycogen Phosphorylase B"/>
    <property type="match status" value="2"/>
</dbReference>
<dbReference type="Pfam" id="PF03033">
    <property type="entry name" value="Glyco_transf_28"/>
    <property type="match status" value="1"/>
</dbReference>
<dbReference type="Pfam" id="PF04101">
    <property type="entry name" value="Glyco_tran_28_C"/>
    <property type="match status" value="1"/>
</dbReference>
<evidence type="ECO:0000256" key="2">
    <source>
        <dbReference type="ARBA" id="ARBA00022618"/>
    </source>
</evidence>
<keyword evidence="6 10" id="KW-0573">Peptidoglycan synthesis</keyword>
<dbReference type="GO" id="GO:0005975">
    <property type="term" value="P:carbohydrate metabolic process"/>
    <property type="evidence" value="ECO:0007669"/>
    <property type="project" value="InterPro"/>
</dbReference>
<dbReference type="GO" id="GO:0009252">
    <property type="term" value="P:peptidoglycan biosynthetic process"/>
    <property type="evidence" value="ECO:0007669"/>
    <property type="project" value="UniProtKB-UniRule"/>
</dbReference>
<dbReference type="GO" id="GO:0008360">
    <property type="term" value="P:regulation of cell shape"/>
    <property type="evidence" value="ECO:0007669"/>
    <property type="project" value="UniProtKB-KW"/>
</dbReference>
<evidence type="ECO:0000256" key="5">
    <source>
        <dbReference type="ARBA" id="ARBA00022960"/>
    </source>
</evidence>
<dbReference type="AlphaFoldDB" id="A0A5C4TLL2"/>
<comment type="similarity">
    <text evidence="10">Belongs to the glycosyltransferase 28 family. MurG subfamily.</text>
</comment>
<dbReference type="InterPro" id="IPR007235">
    <property type="entry name" value="Glyco_trans_28_C"/>
</dbReference>
<evidence type="ECO:0000256" key="3">
    <source>
        <dbReference type="ARBA" id="ARBA00022676"/>
    </source>
</evidence>
<organism evidence="13 14">
    <name type="scientific">Fructilactobacillus sanfranciscensis</name>
    <name type="common">Lactobacillus sanfranciscensis</name>
    <dbReference type="NCBI Taxonomy" id="1625"/>
    <lineage>
        <taxon>Bacteria</taxon>
        <taxon>Bacillati</taxon>
        <taxon>Bacillota</taxon>
        <taxon>Bacilli</taxon>
        <taxon>Lactobacillales</taxon>
        <taxon>Lactobacillaceae</taxon>
        <taxon>Fructilactobacillus</taxon>
    </lineage>
</organism>
<keyword evidence="7 10" id="KW-0472">Membrane</keyword>
<protein>
    <recommendedName>
        <fullName evidence="10">UDP-N-acetylglucosamine--N-acetylmuramyl-(pentapeptide) pyrophosphoryl-undecaprenol N-acetylglucosamine transferase</fullName>
        <ecNumber evidence="10">2.4.1.227</ecNumber>
    </recommendedName>
    <alternativeName>
        <fullName evidence="10">Undecaprenyl-PP-MurNAc-pentapeptide-UDPGlcNAc GlcNAc transferase</fullName>
    </alternativeName>
</protein>
<dbReference type="InterPro" id="IPR004276">
    <property type="entry name" value="GlycoTrans_28_N"/>
</dbReference>
<name>A0A5C4TLL2_FRUSA</name>
<keyword evidence="2 10" id="KW-0132">Cell division</keyword>
<dbReference type="PANTHER" id="PTHR21015:SF22">
    <property type="entry name" value="GLYCOSYLTRANSFERASE"/>
    <property type="match status" value="1"/>
</dbReference>
<dbReference type="RefSeq" id="WP_139562234.1">
    <property type="nucleotide sequence ID" value="NZ_CP168671.1"/>
</dbReference>
<accession>A0A5C4TLL2</accession>
<feature type="domain" description="Glycosyl transferase family 28 C-terminal" evidence="12">
    <location>
        <begin position="189"/>
        <end position="355"/>
    </location>
</feature>
<feature type="binding site" evidence="10">
    <location>
        <position position="125"/>
    </location>
    <ligand>
        <name>UDP-N-acetyl-alpha-D-glucosamine</name>
        <dbReference type="ChEBI" id="CHEBI:57705"/>
    </ligand>
</feature>
<feature type="binding site" evidence="10">
    <location>
        <begin position="10"/>
        <end position="12"/>
    </location>
    <ligand>
        <name>UDP-N-acetyl-alpha-D-glucosamine</name>
        <dbReference type="ChEBI" id="CHEBI:57705"/>
    </ligand>
</feature>
<keyword evidence="3 10" id="KW-0328">Glycosyltransferase</keyword>
<feature type="domain" description="Glycosyltransferase family 28 N-terminal" evidence="11">
    <location>
        <begin position="4"/>
        <end position="143"/>
    </location>
</feature>
<keyword evidence="8 10" id="KW-0131">Cell cycle</keyword>
<dbReference type="Proteomes" id="UP000313312">
    <property type="component" value="Unassembled WGS sequence"/>
</dbReference>
<comment type="subcellular location">
    <subcellularLocation>
        <location evidence="10">Cell membrane</location>
        <topology evidence="10">Peripheral membrane protein</topology>
        <orientation evidence="10">Cytoplasmic side</orientation>
    </subcellularLocation>
</comment>